<dbReference type="InterPro" id="IPR036477">
    <property type="entry name" value="Formyl_transf_N_sf"/>
</dbReference>
<keyword evidence="3" id="KW-0808">Transferase</keyword>
<evidence type="ECO:0000259" key="2">
    <source>
        <dbReference type="Pfam" id="PF02911"/>
    </source>
</evidence>
<dbReference type="CDD" id="cd08369">
    <property type="entry name" value="FMT_core"/>
    <property type="match status" value="1"/>
</dbReference>
<name>A0A7M1BAH7_9BACT</name>
<dbReference type="InterPro" id="IPR002376">
    <property type="entry name" value="Formyl_transf_N"/>
</dbReference>
<dbReference type="GO" id="GO:0004479">
    <property type="term" value="F:methionyl-tRNA formyltransferase activity"/>
    <property type="evidence" value="ECO:0007669"/>
    <property type="project" value="TreeGrafter"/>
</dbReference>
<proteinExistence type="predicted"/>
<dbReference type="Proteomes" id="UP000593580">
    <property type="component" value="Chromosome"/>
</dbReference>
<evidence type="ECO:0000313" key="3">
    <source>
        <dbReference type="EMBL" id="QOP45838.1"/>
    </source>
</evidence>
<dbReference type="InterPro" id="IPR011034">
    <property type="entry name" value="Formyl_transferase-like_C_sf"/>
</dbReference>
<feature type="domain" description="Formyl transferase C-terminal" evidence="2">
    <location>
        <begin position="205"/>
        <end position="289"/>
    </location>
</feature>
<dbReference type="Gene3D" id="3.40.50.12230">
    <property type="match status" value="1"/>
</dbReference>
<dbReference type="Pfam" id="PF00551">
    <property type="entry name" value="Formyl_trans_N"/>
    <property type="match status" value="1"/>
</dbReference>
<dbReference type="RefSeq" id="WP_193109789.1">
    <property type="nucleotide sequence ID" value="NZ_CP041406.1"/>
</dbReference>
<dbReference type="GO" id="GO:0005829">
    <property type="term" value="C:cytosol"/>
    <property type="evidence" value="ECO:0007669"/>
    <property type="project" value="TreeGrafter"/>
</dbReference>
<keyword evidence="4" id="KW-1185">Reference proteome</keyword>
<dbReference type="KEGG" id="spal:FM071_05860"/>
<protein>
    <submittedName>
        <fullName evidence="3">Formyl transferase</fullName>
    </submittedName>
</protein>
<dbReference type="InterPro" id="IPR005793">
    <property type="entry name" value="Formyl_trans_C"/>
</dbReference>
<accession>A0A7M1BAH7</accession>
<dbReference type="Pfam" id="PF02911">
    <property type="entry name" value="Formyl_trans_C"/>
    <property type="match status" value="1"/>
</dbReference>
<evidence type="ECO:0000313" key="4">
    <source>
        <dbReference type="Proteomes" id="UP000593580"/>
    </source>
</evidence>
<reference evidence="3 4" key="1">
    <citation type="submission" date="2019-07" db="EMBL/GenBank/DDBJ databases">
        <title>Sulfurimonas paralvinellae sp. nov., a novel mesophilic, hydrogen- and sulfur-oxidizing chemolithoautotroph within the Epsilonproteo- bacteria isolated from a deep-sea hydrothermal vent polychaete nest, reclassification of Thiomicrospira denitrificans as Sulfurimonas denitrificans comb. nov. and emended description of the genus Sulfurimonas.</title>
        <authorList>
            <person name="Wang S."/>
            <person name="Jiang L."/>
            <person name="Shao Z."/>
        </authorList>
    </citation>
    <scope>NUCLEOTIDE SEQUENCE [LARGE SCALE GENOMIC DNA]</scope>
    <source>
        <strain evidence="3 4">GO25</strain>
    </source>
</reference>
<dbReference type="EMBL" id="CP041406">
    <property type="protein sequence ID" value="QOP45838.1"/>
    <property type="molecule type" value="Genomic_DNA"/>
</dbReference>
<dbReference type="SUPFAM" id="SSF53328">
    <property type="entry name" value="Formyltransferase"/>
    <property type="match status" value="1"/>
</dbReference>
<gene>
    <name evidence="3" type="ORF">FM071_05860</name>
</gene>
<sequence length="307" mass="35361">MKIAIIGRTEILYETIELLLKNNYQIPLIITSKEAPEYTKTSKYFEELANKIGAKYIYTNRLDKYKKEIKSTNCDMAVSLNYSSIIPQNVIDLFPLRILNAHGGDLPRYRGNACQAWAILNGEDKIGLCIHSMIGGEVDSGDIIDREYLSIDINTKVTQCWEWMAERIPQMFLNSVKKLEKNPQYVLEVQSKNQKDALRCYPRIPEDGRIDWNKSNIEILRLINASNKPYSGAYCFYEDKKLIIWDAELFEDDEIYLSKVGQISNIEMDGSVIVITGNGKLKISKVEYESFVGKPSQKIKSIRKRFK</sequence>
<dbReference type="SUPFAM" id="SSF50486">
    <property type="entry name" value="FMT C-terminal domain-like"/>
    <property type="match status" value="1"/>
</dbReference>
<feature type="domain" description="Formyl transferase N-terminal" evidence="1">
    <location>
        <begin position="1"/>
        <end position="165"/>
    </location>
</feature>
<evidence type="ECO:0000259" key="1">
    <source>
        <dbReference type="Pfam" id="PF00551"/>
    </source>
</evidence>
<organism evidence="3 4">
    <name type="scientific">Sulfurimonas paralvinellae</name>
    <dbReference type="NCBI Taxonomy" id="317658"/>
    <lineage>
        <taxon>Bacteria</taxon>
        <taxon>Pseudomonadati</taxon>
        <taxon>Campylobacterota</taxon>
        <taxon>Epsilonproteobacteria</taxon>
        <taxon>Campylobacterales</taxon>
        <taxon>Sulfurimonadaceae</taxon>
        <taxon>Sulfurimonas</taxon>
    </lineage>
</organism>
<dbReference type="PANTHER" id="PTHR11138:SF5">
    <property type="entry name" value="METHIONYL-TRNA FORMYLTRANSFERASE, MITOCHONDRIAL"/>
    <property type="match status" value="1"/>
</dbReference>
<dbReference type="PANTHER" id="PTHR11138">
    <property type="entry name" value="METHIONYL-TRNA FORMYLTRANSFERASE"/>
    <property type="match status" value="1"/>
</dbReference>
<dbReference type="AlphaFoldDB" id="A0A7M1BAH7"/>